<reference evidence="2 3" key="1">
    <citation type="submission" date="2024-08" db="EMBL/GenBank/DDBJ databases">
        <title>Mycobacterium servetensis sp. nov., a novel rapid-growing mycobacterial species recovered from a human patient in Zaragoza, Spain.</title>
        <authorList>
            <person name="Tristancho-Baro A.I."/>
            <person name="Buenestado-Serrano S."/>
            <person name="Garcia De Viedma D."/>
            <person name="Milagro-Beamonte A."/>
            <person name="Burillo N."/>
            <person name="Sanz S."/>
            <person name="Lopez-Calleja A.I."/>
            <person name="Penas-Utrilla D."/>
            <person name="Guardingo M."/>
            <person name="Garcia M.J."/>
            <person name="Vinuelas-Bayon J."/>
        </authorList>
    </citation>
    <scope>NUCLEOTIDE SEQUENCE [LARGE SCALE GENOMIC DNA]</scope>
    <source>
        <strain evidence="3">HUMS_12744610</strain>
    </source>
</reference>
<gene>
    <name evidence="2" type="ORF">AB8998_16935</name>
</gene>
<proteinExistence type="predicted"/>
<protein>
    <submittedName>
        <fullName evidence="2">Uncharacterized protein</fullName>
    </submittedName>
</protein>
<evidence type="ECO:0000313" key="2">
    <source>
        <dbReference type="EMBL" id="MEY8016559.1"/>
    </source>
</evidence>
<keyword evidence="3" id="KW-1185">Reference proteome</keyword>
<comment type="caution">
    <text evidence="2">The sequence shown here is derived from an EMBL/GenBank/DDBJ whole genome shotgun (WGS) entry which is preliminary data.</text>
</comment>
<evidence type="ECO:0000313" key="3">
    <source>
        <dbReference type="Proteomes" id="UP001564760"/>
    </source>
</evidence>
<evidence type="ECO:0000256" key="1">
    <source>
        <dbReference type="SAM" id="MobiDB-lite"/>
    </source>
</evidence>
<dbReference type="EMBL" id="JBGEDP010000001">
    <property type="protein sequence ID" value="MEY8016559.1"/>
    <property type="molecule type" value="Genomic_DNA"/>
</dbReference>
<accession>A0ABV4C1Z8</accession>
<feature type="region of interest" description="Disordered" evidence="1">
    <location>
        <begin position="31"/>
        <end position="54"/>
    </location>
</feature>
<organism evidence="2 3">
    <name type="scientific">Mycobacterium servetii</name>
    <dbReference type="NCBI Taxonomy" id="3237418"/>
    <lineage>
        <taxon>Bacteria</taxon>
        <taxon>Bacillati</taxon>
        <taxon>Actinomycetota</taxon>
        <taxon>Actinomycetes</taxon>
        <taxon>Mycobacteriales</taxon>
        <taxon>Mycobacteriaceae</taxon>
        <taxon>Mycobacterium</taxon>
    </lineage>
</organism>
<dbReference type="RefSeq" id="WP_369738912.1">
    <property type="nucleotide sequence ID" value="NZ_JBGEDP010000001.1"/>
</dbReference>
<sequence>MQVALHWPYSAKVRCEIDVDDNVLAQVDEMVSPKQGDGGPGNGVLGCGAPLPGG</sequence>
<dbReference type="Proteomes" id="UP001564760">
    <property type="component" value="Unassembled WGS sequence"/>
</dbReference>
<feature type="compositionally biased region" description="Gly residues" evidence="1">
    <location>
        <begin position="36"/>
        <end position="54"/>
    </location>
</feature>
<name>A0ABV4C1Z8_9MYCO</name>